<evidence type="ECO:0000313" key="7">
    <source>
        <dbReference type="EMBL" id="TFY97016.1"/>
    </source>
</evidence>
<comment type="caution">
    <text evidence="7">The sequence shown here is derived from an EMBL/GenBank/DDBJ whole genome shotgun (WGS) entry which is preliminary data.</text>
</comment>
<name>A0A4Z0BCL5_9BURK</name>
<feature type="transmembrane region" description="Helical" evidence="6">
    <location>
        <begin position="178"/>
        <end position="195"/>
    </location>
</feature>
<dbReference type="AlphaFoldDB" id="A0A4Z0BCL5"/>
<dbReference type="OrthoDB" id="9812084at2"/>
<keyword evidence="8" id="KW-1185">Reference proteome</keyword>
<evidence type="ECO:0000256" key="3">
    <source>
        <dbReference type="ARBA" id="ARBA00022692"/>
    </source>
</evidence>
<gene>
    <name evidence="7" type="ORF">EZ216_19315</name>
</gene>
<feature type="transmembrane region" description="Helical" evidence="6">
    <location>
        <begin position="141"/>
        <end position="166"/>
    </location>
</feature>
<feature type="transmembrane region" description="Helical" evidence="6">
    <location>
        <begin position="42"/>
        <end position="60"/>
    </location>
</feature>
<accession>A0A4Z0BCL5</accession>
<sequence length="196" mass="20644">MFEGLFSFVAYCALMSGTPGPNNVMLATSGTNFGYRRTLPHLLGINAGVFALTLVVCLGLSQVFARFPAIHVALKVAGALYLAFLAWKLVGASVAAGRAAQRPLSFVEGAAFQLVNPKTWMRAATVATVFMPAGMGPLQGALLVSAIGWIVGFPLVSVWTLFGVGIRRFLGTPLRMRVFNVAMAVALLALAVSLVV</sequence>
<protein>
    <submittedName>
        <fullName evidence="7">LysE family translocator</fullName>
    </submittedName>
</protein>
<evidence type="ECO:0000256" key="6">
    <source>
        <dbReference type="SAM" id="Phobius"/>
    </source>
</evidence>
<dbReference type="RefSeq" id="WP_135251431.1">
    <property type="nucleotide sequence ID" value="NZ_SMLK01000009.1"/>
</dbReference>
<evidence type="ECO:0000256" key="5">
    <source>
        <dbReference type="ARBA" id="ARBA00023136"/>
    </source>
</evidence>
<feature type="transmembrane region" description="Helical" evidence="6">
    <location>
        <begin position="72"/>
        <end position="96"/>
    </location>
</feature>
<dbReference type="GO" id="GO:0015171">
    <property type="term" value="F:amino acid transmembrane transporter activity"/>
    <property type="evidence" value="ECO:0007669"/>
    <property type="project" value="TreeGrafter"/>
</dbReference>
<dbReference type="GO" id="GO:0033228">
    <property type="term" value="P:cysteine export across plasma membrane"/>
    <property type="evidence" value="ECO:0007669"/>
    <property type="project" value="TreeGrafter"/>
</dbReference>
<dbReference type="InterPro" id="IPR001123">
    <property type="entry name" value="LeuE-type"/>
</dbReference>
<proteinExistence type="predicted"/>
<evidence type="ECO:0000256" key="2">
    <source>
        <dbReference type="ARBA" id="ARBA00022475"/>
    </source>
</evidence>
<dbReference type="PANTHER" id="PTHR30086">
    <property type="entry name" value="ARGININE EXPORTER PROTEIN ARGO"/>
    <property type="match status" value="1"/>
</dbReference>
<comment type="subcellular location">
    <subcellularLocation>
        <location evidence="1">Cell membrane</location>
        <topology evidence="1">Multi-pass membrane protein</topology>
    </subcellularLocation>
</comment>
<keyword evidence="5 6" id="KW-0472">Membrane</keyword>
<dbReference type="EMBL" id="SMLK01000009">
    <property type="protein sequence ID" value="TFY97016.1"/>
    <property type="molecule type" value="Genomic_DNA"/>
</dbReference>
<keyword evidence="4 6" id="KW-1133">Transmembrane helix</keyword>
<dbReference type="Proteomes" id="UP000297839">
    <property type="component" value="Unassembled WGS sequence"/>
</dbReference>
<dbReference type="Pfam" id="PF01810">
    <property type="entry name" value="LysE"/>
    <property type="match status" value="1"/>
</dbReference>
<reference evidence="7 8" key="1">
    <citation type="submission" date="2019-03" db="EMBL/GenBank/DDBJ databases">
        <title>Ramlibacter sp. 18x22-1, whole genome shotgun sequence.</title>
        <authorList>
            <person name="Zhang X."/>
            <person name="Feng G."/>
            <person name="Zhu H."/>
        </authorList>
    </citation>
    <scope>NUCLEOTIDE SEQUENCE [LARGE SCALE GENOMIC DNA]</scope>
    <source>
        <strain evidence="7 8">18x22-1</strain>
    </source>
</reference>
<evidence type="ECO:0000313" key="8">
    <source>
        <dbReference type="Proteomes" id="UP000297839"/>
    </source>
</evidence>
<dbReference type="PANTHER" id="PTHR30086:SF20">
    <property type="entry name" value="ARGININE EXPORTER PROTEIN ARGO-RELATED"/>
    <property type="match status" value="1"/>
</dbReference>
<organism evidence="7 8">
    <name type="scientific">Ramlibacter humi</name>
    <dbReference type="NCBI Taxonomy" id="2530451"/>
    <lineage>
        <taxon>Bacteria</taxon>
        <taxon>Pseudomonadati</taxon>
        <taxon>Pseudomonadota</taxon>
        <taxon>Betaproteobacteria</taxon>
        <taxon>Burkholderiales</taxon>
        <taxon>Comamonadaceae</taxon>
        <taxon>Ramlibacter</taxon>
    </lineage>
</organism>
<keyword evidence="3 6" id="KW-0812">Transmembrane</keyword>
<evidence type="ECO:0000256" key="1">
    <source>
        <dbReference type="ARBA" id="ARBA00004651"/>
    </source>
</evidence>
<evidence type="ECO:0000256" key="4">
    <source>
        <dbReference type="ARBA" id="ARBA00022989"/>
    </source>
</evidence>
<keyword evidence="2" id="KW-1003">Cell membrane</keyword>
<dbReference type="GO" id="GO:0005886">
    <property type="term" value="C:plasma membrane"/>
    <property type="evidence" value="ECO:0007669"/>
    <property type="project" value="UniProtKB-SubCell"/>
</dbReference>